<feature type="transmembrane region" description="Helical" evidence="3">
    <location>
        <begin position="77"/>
        <end position="95"/>
    </location>
</feature>
<dbReference type="Proteomes" id="UP000474957">
    <property type="component" value="Unassembled WGS sequence"/>
</dbReference>
<dbReference type="EMBL" id="WIND01000028">
    <property type="protein sequence ID" value="MSU91868.1"/>
    <property type="molecule type" value="Genomic_DNA"/>
</dbReference>
<organism evidence="6 7">
    <name type="scientific">Halovulum marinum</name>
    <dbReference type="NCBI Taxonomy" id="2662447"/>
    <lineage>
        <taxon>Bacteria</taxon>
        <taxon>Pseudomonadati</taxon>
        <taxon>Pseudomonadota</taxon>
        <taxon>Alphaproteobacteria</taxon>
        <taxon>Rhodobacterales</taxon>
        <taxon>Paracoccaceae</taxon>
        <taxon>Halovulum</taxon>
    </lineage>
</organism>
<dbReference type="SUPFAM" id="SSF51735">
    <property type="entry name" value="NAD(P)-binding Rossmann-fold domains"/>
    <property type="match status" value="1"/>
</dbReference>
<gene>
    <name evidence="6" type="ORF">GE300_20035</name>
</gene>
<evidence type="ECO:0000259" key="5">
    <source>
        <dbReference type="Pfam" id="PF07885"/>
    </source>
</evidence>
<evidence type="ECO:0000256" key="1">
    <source>
        <dbReference type="ARBA" id="ARBA00004651"/>
    </source>
</evidence>
<evidence type="ECO:0000256" key="2">
    <source>
        <dbReference type="SAM" id="MobiDB-lite"/>
    </source>
</evidence>
<dbReference type="InterPro" id="IPR036291">
    <property type="entry name" value="NAD(P)-bd_dom_sf"/>
</dbReference>
<keyword evidence="3" id="KW-0812">Transmembrane</keyword>
<dbReference type="Gene3D" id="1.10.287.70">
    <property type="match status" value="1"/>
</dbReference>
<feature type="domain" description="RCK N-terminal" evidence="4">
    <location>
        <begin position="171"/>
        <end position="238"/>
    </location>
</feature>
<feature type="region of interest" description="Disordered" evidence="2">
    <location>
        <begin position="305"/>
        <end position="331"/>
    </location>
</feature>
<dbReference type="InterPro" id="IPR050721">
    <property type="entry name" value="Trk_Ktr_HKT_K-transport"/>
</dbReference>
<dbReference type="PANTHER" id="PTHR43833:SF9">
    <property type="entry name" value="POTASSIUM CHANNEL PROTEIN YUGO-RELATED"/>
    <property type="match status" value="1"/>
</dbReference>
<dbReference type="SUPFAM" id="SSF81324">
    <property type="entry name" value="Voltage-gated potassium channels"/>
    <property type="match status" value="1"/>
</dbReference>
<keyword evidence="7" id="KW-1185">Reference proteome</keyword>
<feature type="domain" description="Potassium channel" evidence="5">
    <location>
        <begin position="31"/>
        <end position="96"/>
    </location>
</feature>
<evidence type="ECO:0000313" key="6">
    <source>
        <dbReference type="EMBL" id="MSU91868.1"/>
    </source>
</evidence>
<evidence type="ECO:0000313" key="7">
    <source>
        <dbReference type="Proteomes" id="UP000474957"/>
    </source>
</evidence>
<accession>A0A6L5Z5K7</accession>
<keyword evidence="3" id="KW-1133">Transmembrane helix</keyword>
<keyword evidence="3" id="KW-0472">Membrane</keyword>
<dbReference type="Gene3D" id="3.40.50.720">
    <property type="entry name" value="NAD(P)-binding Rossmann-like Domain"/>
    <property type="match status" value="1"/>
</dbReference>
<evidence type="ECO:0000256" key="3">
    <source>
        <dbReference type="SAM" id="Phobius"/>
    </source>
</evidence>
<comment type="caution">
    <text evidence="6">The sequence shown here is derived from an EMBL/GenBank/DDBJ whole genome shotgun (WGS) entry which is preliminary data.</text>
</comment>
<dbReference type="RefSeq" id="WP_154449299.1">
    <property type="nucleotide sequence ID" value="NZ_WIND01000028.1"/>
</dbReference>
<dbReference type="PANTHER" id="PTHR43833">
    <property type="entry name" value="POTASSIUM CHANNEL PROTEIN 2-RELATED-RELATED"/>
    <property type="match status" value="1"/>
</dbReference>
<sequence length="331" mass="34879">MMQLPRILKTAVELAARMSWRTALLAAAAHFTTSWAGLSLAGEAIAGSAADMIYYYATTGTTVGYGDLSPASPAGRLFAAFWIMPGAIASFAWFLGQGISLTTTAARKAATGMASYEARSGHNVFIGYIPGQTETLIAETEPGHGRGVIITTQNLEARVPANLDWVRAEAHSDVDALRRAGIAGAARAILMIGDDDATTSACLSLAGSWPDTEVVALFNDRGKAELIDRTCANVRTVVAPASRLLARAACSQHAERVVDRLLSRQVDDALRTAPYGAEGLDVTTFGELQALIIANAGVTPIGVTYGESGERTGRPRTSPSGAARGSRRRRR</sequence>
<evidence type="ECO:0000259" key="4">
    <source>
        <dbReference type="Pfam" id="PF02254"/>
    </source>
</evidence>
<dbReference type="GO" id="GO:0006813">
    <property type="term" value="P:potassium ion transport"/>
    <property type="evidence" value="ECO:0007669"/>
    <property type="project" value="InterPro"/>
</dbReference>
<reference evidence="6 7" key="1">
    <citation type="submission" date="2019-10" db="EMBL/GenBank/DDBJ databases">
        <title>Cognatihalovulum marinum gen. nov. sp. nov., a new member of the family Rhodobacteraceae isolated from deep seawater of the Northwest Indian Ocean.</title>
        <authorList>
            <person name="Ruan C."/>
            <person name="Wang J."/>
            <person name="Zheng X."/>
            <person name="Song L."/>
            <person name="Zhu Y."/>
            <person name="Huang Y."/>
            <person name="Lu Z."/>
            <person name="Du W."/>
            <person name="Huang L."/>
            <person name="Dai X."/>
        </authorList>
    </citation>
    <scope>NUCLEOTIDE SEQUENCE [LARGE SCALE GENOMIC DNA]</scope>
    <source>
        <strain evidence="6 7">2CG4</strain>
    </source>
</reference>
<comment type="subcellular location">
    <subcellularLocation>
        <location evidence="1">Cell membrane</location>
        <topology evidence="1">Multi-pass membrane protein</topology>
    </subcellularLocation>
</comment>
<evidence type="ECO:0008006" key="8">
    <source>
        <dbReference type="Google" id="ProtNLM"/>
    </source>
</evidence>
<dbReference type="AlphaFoldDB" id="A0A6L5Z5K7"/>
<dbReference type="Pfam" id="PF07885">
    <property type="entry name" value="Ion_trans_2"/>
    <property type="match status" value="1"/>
</dbReference>
<protein>
    <recommendedName>
        <fullName evidence="8">Voltage-gated potassium channel</fullName>
    </recommendedName>
</protein>
<dbReference type="GO" id="GO:0005886">
    <property type="term" value="C:plasma membrane"/>
    <property type="evidence" value="ECO:0007669"/>
    <property type="project" value="UniProtKB-SubCell"/>
</dbReference>
<name>A0A6L5Z5K7_9RHOB</name>
<dbReference type="Pfam" id="PF02254">
    <property type="entry name" value="TrkA_N"/>
    <property type="match status" value="1"/>
</dbReference>
<dbReference type="InterPro" id="IPR003148">
    <property type="entry name" value="RCK_N"/>
</dbReference>
<dbReference type="InterPro" id="IPR013099">
    <property type="entry name" value="K_chnl_dom"/>
</dbReference>
<proteinExistence type="predicted"/>